<protein>
    <submittedName>
        <fullName evidence="2">Uncharacterized protein</fullName>
    </submittedName>
</protein>
<comment type="caution">
    <text evidence="2">The sequence shown here is derived from an EMBL/GenBank/DDBJ whole genome shotgun (WGS) entry which is preliminary data.</text>
</comment>
<dbReference type="Proteomes" id="UP001235712">
    <property type="component" value="Unassembled WGS sequence"/>
</dbReference>
<organism evidence="2 3">
    <name type="scientific">Kineosporia succinea</name>
    <dbReference type="NCBI Taxonomy" id="84632"/>
    <lineage>
        <taxon>Bacteria</taxon>
        <taxon>Bacillati</taxon>
        <taxon>Actinomycetota</taxon>
        <taxon>Actinomycetes</taxon>
        <taxon>Kineosporiales</taxon>
        <taxon>Kineosporiaceae</taxon>
        <taxon>Kineosporia</taxon>
    </lineage>
</organism>
<dbReference type="RefSeq" id="WP_307238237.1">
    <property type="nucleotide sequence ID" value="NZ_JAUSQZ010000001.1"/>
</dbReference>
<name>A0ABT9NY88_9ACTN</name>
<gene>
    <name evidence="2" type="ORF">J2S57_000704</name>
</gene>
<evidence type="ECO:0000313" key="2">
    <source>
        <dbReference type="EMBL" id="MDP9824955.1"/>
    </source>
</evidence>
<accession>A0ABT9NY88</accession>
<reference evidence="2 3" key="1">
    <citation type="submission" date="2023-07" db="EMBL/GenBank/DDBJ databases">
        <title>Sequencing the genomes of 1000 actinobacteria strains.</title>
        <authorList>
            <person name="Klenk H.-P."/>
        </authorList>
    </citation>
    <scope>NUCLEOTIDE SEQUENCE [LARGE SCALE GENOMIC DNA]</scope>
    <source>
        <strain evidence="2 3">DSM 44388</strain>
    </source>
</reference>
<feature type="region of interest" description="Disordered" evidence="1">
    <location>
        <begin position="1"/>
        <end position="84"/>
    </location>
</feature>
<proteinExistence type="predicted"/>
<dbReference type="EMBL" id="JAUSQZ010000001">
    <property type="protein sequence ID" value="MDP9824955.1"/>
    <property type="molecule type" value="Genomic_DNA"/>
</dbReference>
<evidence type="ECO:0000256" key="1">
    <source>
        <dbReference type="SAM" id="MobiDB-lite"/>
    </source>
</evidence>
<keyword evidence="3" id="KW-1185">Reference proteome</keyword>
<evidence type="ECO:0000313" key="3">
    <source>
        <dbReference type="Proteomes" id="UP001235712"/>
    </source>
</evidence>
<sequence>MSDNDTNDLVERQGVNAGDPDPAAKKTGDVRSGGNPEDAPDEKEGFAGYPSQKSDEQLTGGQVADGPQPEQKEGASGQDAGLMD</sequence>